<dbReference type="InterPro" id="IPR007530">
    <property type="entry name" value="Aminoglycoside_adenylylTfrase"/>
</dbReference>
<dbReference type="SUPFAM" id="SSF81631">
    <property type="entry name" value="PAP/OAS1 substrate-binding domain"/>
    <property type="match status" value="1"/>
</dbReference>
<dbReference type="OrthoDB" id="9776406at2"/>
<name>A0A1N7JAH3_9BACI</name>
<organism evidence="1 2">
    <name type="scientific">Salimicrobium flavidum</name>
    <dbReference type="NCBI Taxonomy" id="570947"/>
    <lineage>
        <taxon>Bacteria</taxon>
        <taxon>Bacillati</taxon>
        <taxon>Bacillota</taxon>
        <taxon>Bacilli</taxon>
        <taxon>Bacillales</taxon>
        <taxon>Bacillaceae</taxon>
        <taxon>Salimicrobium</taxon>
    </lineage>
</organism>
<accession>A0A1N7JAH3</accession>
<reference evidence="2" key="1">
    <citation type="submission" date="2017-01" db="EMBL/GenBank/DDBJ databases">
        <authorList>
            <person name="Varghese N."/>
            <person name="Submissions S."/>
        </authorList>
    </citation>
    <scope>NUCLEOTIDE SEQUENCE [LARGE SCALE GENOMIC DNA]</scope>
    <source>
        <strain evidence="2">DSM 23127</strain>
    </source>
</reference>
<proteinExistence type="predicted"/>
<dbReference type="RefSeq" id="WP_076558519.1">
    <property type="nucleotide sequence ID" value="NZ_FTOC01000004.1"/>
</dbReference>
<dbReference type="GO" id="GO:0016779">
    <property type="term" value="F:nucleotidyltransferase activity"/>
    <property type="evidence" value="ECO:0007669"/>
    <property type="project" value="UniProtKB-KW"/>
</dbReference>
<dbReference type="Pfam" id="PF04439">
    <property type="entry name" value="Adenyl_transf"/>
    <property type="match status" value="1"/>
</dbReference>
<dbReference type="Gene3D" id="3.30.460.10">
    <property type="entry name" value="Beta Polymerase, domain 2"/>
    <property type="match status" value="1"/>
</dbReference>
<dbReference type="AlphaFoldDB" id="A0A1N7JAH3"/>
<dbReference type="InterPro" id="IPR043519">
    <property type="entry name" value="NT_sf"/>
</dbReference>
<dbReference type="Gene3D" id="1.20.120.330">
    <property type="entry name" value="Nucleotidyltransferases domain 2"/>
    <property type="match status" value="1"/>
</dbReference>
<sequence>MRSEKEMMHLILGTAKKDERIRAVYMNGSRTNTTVTTDIFQDYDIVYVVTDTTPFIQDKTWINRFGELLIHQEPDKNDFCPENLGAPQTYGYLMLFKDGNRIDLHVETKEHMKENYLKDKLTVPLLDKDDCLPDIPPPTDEDYHVKEPTEAEYLASCNEFWWCQQNVAKALWRDELPYAKYMMECVIRKQLDKMTEWWIGIDTDFSVSTGKTGNYFKRLLPVSYWEQYKATYTDGEHENVWHSLFVMGELFRTLARVVGGHFSYTYPEHEDRNMTAYLKQVESLPGNAERIFDDECS</sequence>
<keyword evidence="1" id="KW-0548">Nucleotidyltransferase</keyword>
<protein>
    <submittedName>
        <fullName evidence="1">Aminoglycoside 6-adenylyltransferase</fullName>
    </submittedName>
</protein>
<dbReference type="PIRSF" id="PIRSF000812">
    <property type="entry name" value="AAD"/>
    <property type="match status" value="1"/>
</dbReference>
<keyword evidence="2" id="KW-1185">Reference proteome</keyword>
<keyword evidence="1" id="KW-0808">Transferase</keyword>
<evidence type="ECO:0000313" key="2">
    <source>
        <dbReference type="Proteomes" id="UP000187608"/>
    </source>
</evidence>
<dbReference type="Proteomes" id="UP000187608">
    <property type="component" value="Unassembled WGS sequence"/>
</dbReference>
<gene>
    <name evidence="1" type="ORF">SAMN05421687_104275</name>
</gene>
<dbReference type="STRING" id="570947.SAMN05421687_104275"/>
<dbReference type="SUPFAM" id="SSF81301">
    <property type="entry name" value="Nucleotidyltransferase"/>
    <property type="match status" value="1"/>
</dbReference>
<evidence type="ECO:0000313" key="1">
    <source>
        <dbReference type="EMBL" id="SIS46325.1"/>
    </source>
</evidence>
<dbReference type="EMBL" id="FTOC01000004">
    <property type="protein sequence ID" value="SIS46325.1"/>
    <property type="molecule type" value="Genomic_DNA"/>
</dbReference>